<protein>
    <recommendedName>
        <fullName evidence="3">Ribbon-helix-helix protein CopG domain-containing protein</fullName>
    </recommendedName>
</protein>
<dbReference type="AlphaFoldDB" id="A0ABD7NC34"/>
<proteinExistence type="predicted"/>
<evidence type="ECO:0008006" key="3">
    <source>
        <dbReference type="Google" id="ProtNLM"/>
    </source>
</evidence>
<comment type="caution">
    <text evidence="1">The sequence shown here is derived from an EMBL/GenBank/DDBJ whole genome shotgun (WGS) entry which is preliminary data.</text>
</comment>
<name>A0ABD7NC34_9ENTR</name>
<gene>
    <name evidence="1" type="ORF">SAMEA23995918_05301</name>
</gene>
<dbReference type="EMBL" id="UFBM01000072">
    <property type="protein sequence ID" value="SSG08316.1"/>
    <property type="molecule type" value="Genomic_DNA"/>
</dbReference>
<sequence length="40" mass="4347">MLQISVRFSPEQVKAMRSGTCSGSQSKSLRLAISAYFGSH</sequence>
<organism evidence="1 2">
    <name type="scientific">Klebsiella quasipneumoniae</name>
    <dbReference type="NCBI Taxonomy" id="1463165"/>
    <lineage>
        <taxon>Bacteria</taxon>
        <taxon>Pseudomonadati</taxon>
        <taxon>Pseudomonadota</taxon>
        <taxon>Gammaproteobacteria</taxon>
        <taxon>Enterobacterales</taxon>
        <taxon>Enterobacteriaceae</taxon>
        <taxon>Klebsiella/Raoultella group</taxon>
        <taxon>Klebsiella</taxon>
        <taxon>Klebsiella pneumoniae complex</taxon>
    </lineage>
</organism>
<dbReference type="Proteomes" id="UP000252079">
    <property type="component" value="Unassembled WGS sequence"/>
</dbReference>
<evidence type="ECO:0000313" key="2">
    <source>
        <dbReference type="Proteomes" id="UP000252079"/>
    </source>
</evidence>
<accession>A0ABD7NC34</accession>
<evidence type="ECO:0000313" key="1">
    <source>
        <dbReference type="EMBL" id="SSG08316.1"/>
    </source>
</evidence>
<reference evidence="1 2" key="1">
    <citation type="submission" date="2018-07" db="EMBL/GenBank/DDBJ databases">
        <authorList>
            <consortium name="Pathogen Informatics"/>
        </authorList>
    </citation>
    <scope>NUCLEOTIDE SEQUENCE [LARGE SCALE GENOMIC DNA]</scope>
    <source>
        <strain evidence="1 2">4300STDY6636950</strain>
    </source>
</reference>